<accession>A0ACC7NUF3</accession>
<organism evidence="1 2">
    <name type="scientific">Paenibacillus mesotrionivorans</name>
    <dbReference type="NCBI Taxonomy" id="3160968"/>
    <lineage>
        <taxon>Bacteria</taxon>
        <taxon>Bacillati</taxon>
        <taxon>Bacillota</taxon>
        <taxon>Bacilli</taxon>
        <taxon>Bacillales</taxon>
        <taxon>Paenibacillaceae</taxon>
        <taxon>Paenibacillus</taxon>
    </lineage>
</organism>
<evidence type="ECO:0000313" key="2">
    <source>
        <dbReference type="Proteomes" id="UP001631969"/>
    </source>
</evidence>
<keyword evidence="2" id="KW-1185">Reference proteome</keyword>
<evidence type="ECO:0000313" key="1">
    <source>
        <dbReference type="EMBL" id="MFM9327982.1"/>
    </source>
</evidence>
<name>A0ACC7NUF3_9BACL</name>
<sequence length="336" mass="35458">MSHKAVSPYLILAVSPVAIVLVLLASVMYGAKSMDWTVVRDAFFHFDPDNVNHQIVLHSRLPRAAGALLIGGFLAMSGAMMQGMTRNYLASPAIMGVSDGAAFAITLTMILMPNGSMLGLVASSFIGSACGVALVFLLSWMMPGGMAPVRMAILGTIIGTFLSSASAALAISFNISQNVSFWFNARLHQMNPDLVKLALPLGLIGLAVALVLARSITIISLGDDIAAGLGQRTFWVKLATMACVALLTGVSVALAGKIAFVGLLIPHMTRYLVGVDYRWVVPCSGLMGAVFLGLSDVLSRFMNYPFETPIGVVTSAVGIPFFLYLIRTRGGGERAA</sequence>
<dbReference type="Proteomes" id="UP001631969">
    <property type="component" value="Unassembled WGS sequence"/>
</dbReference>
<proteinExistence type="predicted"/>
<gene>
    <name evidence="1" type="ORF">ACI1P1_06775</name>
</gene>
<comment type="caution">
    <text evidence="1">The sequence shown here is derived from an EMBL/GenBank/DDBJ whole genome shotgun (WGS) entry which is preliminary data.</text>
</comment>
<protein>
    <submittedName>
        <fullName evidence="1">FecCD family ABC transporter permease</fullName>
    </submittedName>
</protein>
<reference evidence="1" key="1">
    <citation type="submission" date="2024-12" db="EMBL/GenBank/DDBJ databases">
        <authorList>
            <person name="Wu N."/>
        </authorList>
    </citation>
    <scope>NUCLEOTIDE SEQUENCE</scope>
    <source>
        <strain evidence="1">P15</strain>
    </source>
</reference>
<dbReference type="EMBL" id="JBJURJ010000004">
    <property type="protein sequence ID" value="MFM9327982.1"/>
    <property type="molecule type" value="Genomic_DNA"/>
</dbReference>